<evidence type="ECO:0000259" key="1">
    <source>
        <dbReference type="Pfam" id="PF03184"/>
    </source>
</evidence>
<keyword evidence="2" id="KW-1185">Reference proteome</keyword>
<organism evidence="2 3">
    <name type="scientific">Hydra vulgaris</name>
    <name type="common">Hydra</name>
    <name type="synonym">Hydra attenuata</name>
    <dbReference type="NCBI Taxonomy" id="6087"/>
    <lineage>
        <taxon>Eukaryota</taxon>
        <taxon>Metazoa</taxon>
        <taxon>Cnidaria</taxon>
        <taxon>Hydrozoa</taxon>
        <taxon>Hydroidolina</taxon>
        <taxon>Anthoathecata</taxon>
        <taxon>Aplanulata</taxon>
        <taxon>Hydridae</taxon>
        <taxon>Hydra</taxon>
    </lineage>
</organism>
<dbReference type="Proteomes" id="UP001652625">
    <property type="component" value="Chromosome 08"/>
</dbReference>
<protein>
    <submittedName>
        <fullName evidence="3">Uncharacterized protein LOC136083415</fullName>
    </submittedName>
</protein>
<dbReference type="RefSeq" id="XP_065658884.1">
    <property type="nucleotide sequence ID" value="XM_065802812.1"/>
</dbReference>
<proteinExistence type="predicted"/>
<sequence length="105" mass="11693">MALAISAIGNNIPLYFISPRVSFKSHFIRDGPKGCEGSTHSSGWLTETYFLTYIKHFIYARCSNDRPCLVLIDNHSSHLDAAVIDFCKENGVILLSFPACCSHKL</sequence>
<evidence type="ECO:0000313" key="2">
    <source>
        <dbReference type="Proteomes" id="UP001652625"/>
    </source>
</evidence>
<name>A0ABM4CB36_HYDVU</name>
<dbReference type="InterPro" id="IPR004875">
    <property type="entry name" value="DDE_SF_endonuclease_dom"/>
</dbReference>
<accession>A0ABM4CB36</accession>
<dbReference type="GeneID" id="136083415"/>
<dbReference type="Pfam" id="PF03184">
    <property type="entry name" value="DDE_1"/>
    <property type="match status" value="1"/>
</dbReference>
<feature type="domain" description="DDE-1" evidence="1">
    <location>
        <begin position="30"/>
        <end position="104"/>
    </location>
</feature>
<evidence type="ECO:0000313" key="3">
    <source>
        <dbReference type="RefSeq" id="XP_065658884.1"/>
    </source>
</evidence>
<reference evidence="3" key="1">
    <citation type="submission" date="2025-08" db="UniProtKB">
        <authorList>
            <consortium name="RefSeq"/>
        </authorList>
    </citation>
    <scope>IDENTIFICATION</scope>
</reference>
<gene>
    <name evidence="3" type="primary">LOC136083415</name>
</gene>